<name>A0A6A7WCC1_9BACT</name>
<organism evidence="2 3">
    <name type="scientific">Segatella copri</name>
    <dbReference type="NCBI Taxonomy" id="165179"/>
    <lineage>
        <taxon>Bacteria</taxon>
        <taxon>Pseudomonadati</taxon>
        <taxon>Bacteroidota</taxon>
        <taxon>Bacteroidia</taxon>
        <taxon>Bacteroidales</taxon>
        <taxon>Prevotellaceae</taxon>
        <taxon>Segatella</taxon>
    </lineage>
</organism>
<evidence type="ECO:0000256" key="1">
    <source>
        <dbReference type="SAM" id="SignalP"/>
    </source>
</evidence>
<gene>
    <name evidence="2" type="ORF">F7D20_08835</name>
</gene>
<feature type="signal peptide" evidence="1">
    <location>
        <begin position="1"/>
        <end position="23"/>
    </location>
</feature>
<dbReference type="EMBL" id="VZAD01000066">
    <property type="protein sequence ID" value="MQP12055.1"/>
    <property type="molecule type" value="Genomic_DNA"/>
</dbReference>
<reference evidence="2 3" key="1">
    <citation type="submission" date="2019-09" db="EMBL/GenBank/DDBJ databases">
        <title>Distinct polysaccharide growth profiles of human intestinal Prevotella copri isolates.</title>
        <authorList>
            <person name="Fehlner-Peach H."/>
            <person name="Magnabosco C."/>
            <person name="Raghavan V."/>
            <person name="Scher J.U."/>
            <person name="Tett A."/>
            <person name="Cox L.M."/>
            <person name="Gottsegen C."/>
            <person name="Watters A."/>
            <person name="Wiltshire- Gordon J.D."/>
            <person name="Segata N."/>
            <person name="Bonneau R."/>
            <person name="Littman D.R."/>
        </authorList>
    </citation>
    <scope>NUCLEOTIDE SEQUENCE [LARGE SCALE GENOMIC DNA]</scope>
    <source>
        <strain evidence="3">iAQ1173</strain>
    </source>
</reference>
<dbReference type="OrthoDB" id="1071568at2"/>
<accession>A0A6A7WCC1</accession>
<protein>
    <submittedName>
        <fullName evidence="2">Uncharacterized protein</fullName>
    </submittedName>
</protein>
<proteinExistence type="predicted"/>
<feature type="chain" id="PRO_5025384344" evidence="1">
    <location>
        <begin position="24"/>
        <end position="352"/>
    </location>
</feature>
<keyword evidence="1" id="KW-0732">Signal</keyword>
<dbReference type="AlphaFoldDB" id="A0A6A7WCC1"/>
<evidence type="ECO:0000313" key="2">
    <source>
        <dbReference type="EMBL" id="MQP12055.1"/>
    </source>
</evidence>
<dbReference type="RefSeq" id="WP_158463723.1">
    <property type="nucleotide sequence ID" value="NZ_VZAD01000066.1"/>
</dbReference>
<evidence type="ECO:0000313" key="3">
    <source>
        <dbReference type="Proteomes" id="UP000384372"/>
    </source>
</evidence>
<dbReference type="Proteomes" id="UP000384372">
    <property type="component" value="Unassembled WGS sequence"/>
</dbReference>
<comment type="caution">
    <text evidence="2">The sequence shown here is derived from an EMBL/GenBank/DDBJ whole genome shotgun (WGS) entry which is preliminary data.</text>
</comment>
<sequence>MMKKNLRIVMMACLMILSGTAVAQKTILMPQQAFENLAAWLTANDYVATSSKKQYSKGYVVSYDYAVPVRKAKPIETYNQALLASNKIAYSSMIKKKGFDSDKQERIAYGEKNSQSITFGAHKERNYNLQYFRDPKDSTMRYVYTLVWYSSNDESNSWRARKDGDEELIKGSVYLFYGRDPAWERAHRVTGRATIINPDGTVAEVDDLKGLEADLNSLADGLSSMVVSSSDGVDSVVVNGQTVKYWKNLAKKYSANEPEPKNSAEFLTLLNNLRAAFKNAKDQYRWGFQSQLRRNLQTGIANKIIRLCKGHGSLLNAEERKFCANALSKMKKDTDDDYLQSLLDLTARSMSR</sequence>
<keyword evidence="3" id="KW-1185">Reference proteome</keyword>